<evidence type="ECO:0000259" key="9">
    <source>
        <dbReference type="Pfam" id="PF01431"/>
    </source>
</evidence>
<comment type="cofactor">
    <cofactor evidence="1">
        <name>Zn(2+)</name>
        <dbReference type="ChEBI" id="CHEBI:29105"/>
    </cofactor>
</comment>
<keyword evidence="8" id="KW-0812">Transmembrane</keyword>
<dbReference type="EMBL" id="NIVC01001601">
    <property type="protein sequence ID" value="PAA65964.1"/>
    <property type="molecule type" value="Genomic_DNA"/>
</dbReference>
<keyword evidence="4" id="KW-0479">Metal-binding</keyword>
<dbReference type="InterPro" id="IPR008753">
    <property type="entry name" value="Peptidase_M13_N"/>
</dbReference>
<protein>
    <recommendedName>
        <fullName evidence="13">Peptidase_M13 domain-containing protein</fullName>
    </recommendedName>
</protein>
<evidence type="ECO:0000313" key="12">
    <source>
        <dbReference type="Proteomes" id="UP000215902"/>
    </source>
</evidence>
<keyword evidence="8" id="KW-1133">Transmembrane helix</keyword>
<evidence type="ECO:0000256" key="6">
    <source>
        <dbReference type="ARBA" id="ARBA00022833"/>
    </source>
</evidence>
<dbReference type="SUPFAM" id="SSF55486">
    <property type="entry name" value="Metalloproteases ('zincins'), catalytic domain"/>
    <property type="match status" value="1"/>
</dbReference>
<dbReference type="AlphaFoldDB" id="A0A267EYB6"/>
<dbReference type="InterPro" id="IPR018497">
    <property type="entry name" value="Peptidase_M13_C"/>
</dbReference>
<dbReference type="Gene3D" id="1.10.1380.10">
    <property type="entry name" value="Neutral endopeptidase , domain2"/>
    <property type="match status" value="1"/>
</dbReference>
<dbReference type="Pfam" id="PF01431">
    <property type="entry name" value="Peptidase_M13"/>
    <property type="match status" value="1"/>
</dbReference>
<dbReference type="PANTHER" id="PTHR11733">
    <property type="entry name" value="ZINC METALLOPROTEASE FAMILY M13 NEPRILYSIN-RELATED"/>
    <property type="match status" value="1"/>
</dbReference>
<dbReference type="InterPro" id="IPR000718">
    <property type="entry name" value="Peptidase_M13"/>
</dbReference>
<dbReference type="GO" id="GO:0046872">
    <property type="term" value="F:metal ion binding"/>
    <property type="evidence" value="ECO:0007669"/>
    <property type="project" value="UniProtKB-KW"/>
</dbReference>
<evidence type="ECO:0008006" key="13">
    <source>
        <dbReference type="Google" id="ProtNLM"/>
    </source>
</evidence>
<dbReference type="STRING" id="282301.A0A267EYB6"/>
<dbReference type="InterPro" id="IPR042089">
    <property type="entry name" value="Peptidase_M13_dom_2"/>
</dbReference>
<dbReference type="Proteomes" id="UP000215902">
    <property type="component" value="Unassembled WGS sequence"/>
</dbReference>
<accession>A0A267EYB6</accession>
<organism evidence="11 12">
    <name type="scientific">Macrostomum lignano</name>
    <dbReference type="NCBI Taxonomy" id="282301"/>
    <lineage>
        <taxon>Eukaryota</taxon>
        <taxon>Metazoa</taxon>
        <taxon>Spiralia</taxon>
        <taxon>Lophotrochozoa</taxon>
        <taxon>Platyhelminthes</taxon>
        <taxon>Rhabditophora</taxon>
        <taxon>Macrostomorpha</taxon>
        <taxon>Macrostomida</taxon>
        <taxon>Macrostomidae</taxon>
        <taxon>Macrostomum</taxon>
    </lineage>
</organism>
<dbReference type="Gene3D" id="3.40.390.10">
    <property type="entry name" value="Collagenase (Catalytic Domain)"/>
    <property type="match status" value="1"/>
</dbReference>
<feature type="domain" description="Peptidase M13 N-terminal" evidence="10">
    <location>
        <begin position="82"/>
        <end position="490"/>
    </location>
</feature>
<dbReference type="Pfam" id="PF05649">
    <property type="entry name" value="Peptidase_M13_N"/>
    <property type="match status" value="1"/>
</dbReference>
<feature type="transmembrane region" description="Helical" evidence="8">
    <location>
        <begin position="24"/>
        <end position="50"/>
    </location>
</feature>
<name>A0A267EYB6_9PLAT</name>
<evidence type="ECO:0000256" key="7">
    <source>
        <dbReference type="ARBA" id="ARBA00023049"/>
    </source>
</evidence>
<dbReference type="GO" id="GO:0016485">
    <property type="term" value="P:protein processing"/>
    <property type="evidence" value="ECO:0007669"/>
    <property type="project" value="TreeGrafter"/>
</dbReference>
<evidence type="ECO:0000256" key="1">
    <source>
        <dbReference type="ARBA" id="ARBA00001947"/>
    </source>
</evidence>
<dbReference type="GO" id="GO:0004222">
    <property type="term" value="F:metalloendopeptidase activity"/>
    <property type="evidence" value="ECO:0007669"/>
    <property type="project" value="InterPro"/>
</dbReference>
<evidence type="ECO:0000256" key="8">
    <source>
        <dbReference type="SAM" id="Phobius"/>
    </source>
</evidence>
<proteinExistence type="inferred from homology"/>
<reference evidence="11 12" key="1">
    <citation type="submission" date="2017-06" db="EMBL/GenBank/DDBJ databases">
        <title>A platform for efficient transgenesis in Macrostomum lignano, a flatworm model organism for stem cell research.</title>
        <authorList>
            <person name="Berezikov E."/>
        </authorList>
    </citation>
    <scope>NUCLEOTIDE SEQUENCE [LARGE SCALE GENOMIC DNA]</scope>
    <source>
        <strain evidence="11">DV1</strain>
        <tissue evidence="11">Whole organism</tissue>
    </source>
</reference>
<evidence type="ECO:0000259" key="10">
    <source>
        <dbReference type="Pfam" id="PF05649"/>
    </source>
</evidence>
<evidence type="ECO:0000256" key="4">
    <source>
        <dbReference type="ARBA" id="ARBA00022723"/>
    </source>
</evidence>
<evidence type="ECO:0000256" key="2">
    <source>
        <dbReference type="ARBA" id="ARBA00007357"/>
    </source>
</evidence>
<dbReference type="PROSITE" id="PS51885">
    <property type="entry name" value="NEPRILYSIN"/>
    <property type="match status" value="1"/>
</dbReference>
<dbReference type="PANTHER" id="PTHR11733:SF167">
    <property type="entry name" value="FI17812P1-RELATED"/>
    <property type="match status" value="1"/>
</dbReference>
<evidence type="ECO:0000313" key="11">
    <source>
        <dbReference type="EMBL" id="PAA65964.1"/>
    </source>
</evidence>
<keyword evidence="12" id="KW-1185">Reference proteome</keyword>
<dbReference type="CDD" id="cd08662">
    <property type="entry name" value="M13"/>
    <property type="match status" value="1"/>
</dbReference>
<feature type="domain" description="Peptidase M13 C-terminal" evidence="9">
    <location>
        <begin position="552"/>
        <end position="760"/>
    </location>
</feature>
<keyword evidence="7" id="KW-0482">Metalloprotease</keyword>
<keyword evidence="3" id="KW-0645">Protease</keyword>
<dbReference type="GO" id="GO:0005886">
    <property type="term" value="C:plasma membrane"/>
    <property type="evidence" value="ECO:0007669"/>
    <property type="project" value="TreeGrafter"/>
</dbReference>
<keyword evidence="6" id="KW-0862">Zinc</keyword>
<keyword evidence="8" id="KW-0472">Membrane</keyword>
<dbReference type="PRINTS" id="PR00786">
    <property type="entry name" value="NEPRILYSIN"/>
</dbReference>
<evidence type="ECO:0000256" key="3">
    <source>
        <dbReference type="ARBA" id="ARBA00022670"/>
    </source>
</evidence>
<keyword evidence="5" id="KW-0378">Hydrolase</keyword>
<sequence length="761" mass="85179">MAASHAVEEETLQLQPPPSKLNRLLAFCLMFFVLTTVLLAVVIFLLFVYLPARDCGPDVCTTRECIEVGAFITQNVNLTADPCEDFFEYACGGYADRNRYNSQSIKTGIGAYVDMIKSLQSKIFELLYIDGMVSTDDPEMAVLYNISRSMFHSCMSWHDAFWTGSSVLSSFVDPLFEFATDGIRTNQLSSVEQLLGQLMKRGATGLVKLALTDSEYSVILSAESDGSSEFNDTKISIKTDLFGFTSRWTREDLQPVLDALTVNITLNFAKILRLKGGVDKLIRTQNQLFDLTKQLPADAAIDELYNGTLESLQQLKPGATFNWSRLLFYAFDRQIPPDHGVSVQNVSILYRVLDNLAKTATFGVDEYRPECAFLLLDSVLSFAKFFPEPLRGQVTKLKQTGINVQEVQSTTDEATYPKFCMLFAMTSMQPVVVDMFTRAFIKQGFSDIHRIIEDVKQAMEQNVDDETWISEKGKLSIKSKIRSVKQSVGYDPMSPESIKAYFSTVRKLYKKDRGFGHFVGLYQLIETSKQAQVMTANSTVSYFFVTNPLQVNAFNFMERNTIIFPMGILGPYLYDPKYPVYLRYGGIGTVIGHEIGHSFDDAGHILTDSGSEGHFWDNSTEAGFLNRTGCLVDSFSAMELGKGTRLDGNATLGNNIADVLGISSAYRALQNQLKRPGSTEPKRLPGALKSLTPEMMFFVQFAQIWCEKVPPEVYVTRYKQPTHSPPKLRILGSLKNSEEFARVFSCKAGSGMNPASKCRLW</sequence>
<gene>
    <name evidence="11" type="ORF">BOX15_Mlig020503g2</name>
</gene>
<evidence type="ECO:0000256" key="5">
    <source>
        <dbReference type="ARBA" id="ARBA00022801"/>
    </source>
</evidence>
<dbReference type="InterPro" id="IPR024079">
    <property type="entry name" value="MetalloPept_cat_dom_sf"/>
</dbReference>
<comment type="caution">
    <text evidence="11">The sequence shown here is derived from an EMBL/GenBank/DDBJ whole genome shotgun (WGS) entry which is preliminary data.</text>
</comment>
<dbReference type="OrthoDB" id="6160024at2759"/>
<comment type="similarity">
    <text evidence="2">Belongs to the peptidase M13 family.</text>
</comment>